<accession>A0ABU1E021</accession>
<proteinExistence type="predicted"/>
<dbReference type="RefSeq" id="WP_309521461.1">
    <property type="nucleotide sequence ID" value="NZ_JAVIXS010000001.1"/>
</dbReference>
<name>A0ABU1E021_9FLAO</name>
<evidence type="ECO:0000313" key="1">
    <source>
        <dbReference type="EMBL" id="MDR4951147.1"/>
    </source>
</evidence>
<sequence>MLKQYSNKKIVISFFALLSLFCCKKNETIKNDQITNSVVYRAGNEGVNLSEERQIEAFGKWELTNVVYFDDNRRTSNKIAVNEIVTVSEQGVFNLENKAIADKYKTVGTYKFKNLDTLNTTYYIFKIDRDRMMMKSPILFRIVNGKMTKQRARAEIYLTKK</sequence>
<dbReference type="EMBL" id="JAVIXS010000001">
    <property type="protein sequence ID" value="MDR4951147.1"/>
    <property type="molecule type" value="Genomic_DNA"/>
</dbReference>
<gene>
    <name evidence="1" type="ORF">REB14_02980</name>
</gene>
<evidence type="ECO:0008006" key="3">
    <source>
        <dbReference type="Google" id="ProtNLM"/>
    </source>
</evidence>
<protein>
    <recommendedName>
        <fullName evidence="3">Lipocalin-like domain-containing protein</fullName>
    </recommendedName>
</protein>
<reference evidence="1 2" key="1">
    <citation type="submission" date="2023-08" db="EMBL/GenBank/DDBJ databases">
        <authorList>
            <person name="Maltman C."/>
        </authorList>
    </citation>
    <scope>NUCLEOTIDE SEQUENCE [LARGE SCALE GENOMIC DNA]</scope>
    <source>
        <strain evidence="1 2">ES2</strain>
    </source>
</reference>
<keyword evidence="2" id="KW-1185">Reference proteome</keyword>
<dbReference type="Proteomes" id="UP001260959">
    <property type="component" value="Unassembled WGS sequence"/>
</dbReference>
<organism evidence="1 2">
    <name type="scientific">Chryseobacterium metallicongregator</name>
    <dbReference type="NCBI Taxonomy" id="3073042"/>
    <lineage>
        <taxon>Bacteria</taxon>
        <taxon>Pseudomonadati</taxon>
        <taxon>Bacteroidota</taxon>
        <taxon>Flavobacteriia</taxon>
        <taxon>Flavobacteriales</taxon>
        <taxon>Weeksellaceae</taxon>
        <taxon>Chryseobacterium group</taxon>
        <taxon>Chryseobacterium</taxon>
    </lineage>
</organism>
<evidence type="ECO:0000313" key="2">
    <source>
        <dbReference type="Proteomes" id="UP001260959"/>
    </source>
</evidence>
<comment type="caution">
    <text evidence="1">The sequence shown here is derived from an EMBL/GenBank/DDBJ whole genome shotgun (WGS) entry which is preliminary data.</text>
</comment>